<dbReference type="InterPro" id="IPR001647">
    <property type="entry name" value="HTH_TetR"/>
</dbReference>
<evidence type="ECO:0000259" key="4">
    <source>
        <dbReference type="PROSITE" id="PS50977"/>
    </source>
</evidence>
<dbReference type="InterPro" id="IPR050109">
    <property type="entry name" value="HTH-type_TetR-like_transc_reg"/>
</dbReference>
<dbReference type="EMBL" id="CAFBOL010000086">
    <property type="protein sequence ID" value="CAB5005304.1"/>
    <property type="molecule type" value="Genomic_DNA"/>
</dbReference>
<dbReference type="EMBL" id="CAFBIY010000048">
    <property type="protein sequence ID" value="CAB4850151.1"/>
    <property type="molecule type" value="Genomic_DNA"/>
</dbReference>
<dbReference type="SUPFAM" id="SSF46689">
    <property type="entry name" value="Homeodomain-like"/>
    <property type="match status" value="1"/>
</dbReference>
<evidence type="ECO:0000313" key="6">
    <source>
        <dbReference type="EMBL" id="CAB4746658.1"/>
    </source>
</evidence>
<evidence type="ECO:0000256" key="1">
    <source>
        <dbReference type="ARBA" id="ARBA00023015"/>
    </source>
</evidence>
<organism evidence="8">
    <name type="scientific">freshwater metagenome</name>
    <dbReference type="NCBI Taxonomy" id="449393"/>
    <lineage>
        <taxon>unclassified sequences</taxon>
        <taxon>metagenomes</taxon>
        <taxon>ecological metagenomes</taxon>
    </lineage>
</organism>
<protein>
    <submittedName>
        <fullName evidence="8">Unannotated protein</fullName>
    </submittedName>
</protein>
<dbReference type="EMBL" id="CAFAAV010000165">
    <property type="protein sequence ID" value="CAB4829338.1"/>
    <property type="molecule type" value="Genomic_DNA"/>
</dbReference>
<name>A0A6J7BZ53_9ZZZZ</name>
<reference evidence="8" key="1">
    <citation type="submission" date="2020-05" db="EMBL/GenBank/DDBJ databases">
        <authorList>
            <person name="Chiriac C."/>
            <person name="Salcher M."/>
            <person name="Ghai R."/>
            <person name="Kavagutti S V."/>
        </authorList>
    </citation>
    <scope>NUCLEOTIDE SEQUENCE</scope>
</reference>
<dbReference type="GO" id="GO:0003700">
    <property type="term" value="F:DNA-binding transcription factor activity"/>
    <property type="evidence" value="ECO:0007669"/>
    <property type="project" value="TreeGrafter"/>
</dbReference>
<dbReference type="InterPro" id="IPR009057">
    <property type="entry name" value="Homeodomain-like_sf"/>
</dbReference>
<evidence type="ECO:0000256" key="2">
    <source>
        <dbReference type="ARBA" id="ARBA00023125"/>
    </source>
</evidence>
<dbReference type="GO" id="GO:0000976">
    <property type="term" value="F:transcription cis-regulatory region binding"/>
    <property type="evidence" value="ECO:0007669"/>
    <property type="project" value="TreeGrafter"/>
</dbReference>
<dbReference type="PANTHER" id="PTHR30055">
    <property type="entry name" value="HTH-TYPE TRANSCRIPTIONAL REGULATOR RUTR"/>
    <property type="match status" value="1"/>
</dbReference>
<dbReference type="EMBL" id="CAFBMT010000028">
    <property type="protein sequence ID" value="CAB4954530.1"/>
    <property type="molecule type" value="Genomic_DNA"/>
</dbReference>
<dbReference type="AlphaFoldDB" id="A0A6J7BZ53"/>
<sequence>MTPVTRDVETRVLDAAKLCTAKWGIAKVTIDDIAGEAGVSRATLYRMFPGGKDVMFDALRVRELEDFFTRVGTHVDGHDDLESLLIRIVGVATRELRDDQHLSLMLASEPGDTLSQLTVEGLPRIMRVATVFLVPMVDHYLPRRESVQLVELLARLVISYFLAPSEHVDFADADSAREFLRTFVLPAFHASLTRS</sequence>
<evidence type="ECO:0000313" key="10">
    <source>
        <dbReference type="EMBL" id="CAB5005304.1"/>
    </source>
</evidence>
<gene>
    <name evidence="6" type="ORF">UFOPK2656_03275</name>
    <name evidence="7" type="ORF">UFOPK3099_01939</name>
    <name evidence="8" type="ORF">UFOPK3267_01100</name>
    <name evidence="9" type="ORF">UFOPK3651_03078</name>
    <name evidence="10" type="ORF">UFOPK3931_02477</name>
    <name evidence="5" type="ORF">UFOPK4189_03063</name>
</gene>
<proteinExistence type="predicted"/>
<keyword evidence="1" id="KW-0805">Transcription regulation</keyword>
<dbReference type="Pfam" id="PF00440">
    <property type="entry name" value="TetR_N"/>
    <property type="match status" value="1"/>
</dbReference>
<dbReference type="EMBL" id="CAEZYF010000034">
    <property type="protein sequence ID" value="CAB4746658.1"/>
    <property type="molecule type" value="Genomic_DNA"/>
</dbReference>
<keyword evidence="3" id="KW-0804">Transcription</keyword>
<evidence type="ECO:0000313" key="8">
    <source>
        <dbReference type="EMBL" id="CAB4850151.1"/>
    </source>
</evidence>
<evidence type="ECO:0000256" key="3">
    <source>
        <dbReference type="ARBA" id="ARBA00023163"/>
    </source>
</evidence>
<feature type="domain" description="HTH tetR-type" evidence="4">
    <location>
        <begin position="6"/>
        <end position="66"/>
    </location>
</feature>
<evidence type="ECO:0000313" key="5">
    <source>
        <dbReference type="EMBL" id="CAB4365318.1"/>
    </source>
</evidence>
<dbReference type="EMBL" id="CAESGF010000028">
    <property type="protein sequence ID" value="CAB4365318.1"/>
    <property type="molecule type" value="Genomic_DNA"/>
</dbReference>
<keyword evidence="2" id="KW-0238">DNA-binding</keyword>
<accession>A0A6J7BZ53</accession>
<dbReference type="Gene3D" id="1.10.357.10">
    <property type="entry name" value="Tetracycline Repressor, domain 2"/>
    <property type="match status" value="1"/>
</dbReference>
<evidence type="ECO:0000313" key="9">
    <source>
        <dbReference type="EMBL" id="CAB4954530.1"/>
    </source>
</evidence>
<evidence type="ECO:0000313" key="7">
    <source>
        <dbReference type="EMBL" id="CAB4829338.1"/>
    </source>
</evidence>
<dbReference type="PROSITE" id="PS50977">
    <property type="entry name" value="HTH_TETR_2"/>
    <property type="match status" value="1"/>
</dbReference>
<dbReference type="PANTHER" id="PTHR30055:SF234">
    <property type="entry name" value="HTH-TYPE TRANSCRIPTIONAL REGULATOR BETI"/>
    <property type="match status" value="1"/>
</dbReference>